<feature type="compositionally biased region" description="Polar residues" evidence="2">
    <location>
        <begin position="290"/>
        <end position="300"/>
    </location>
</feature>
<feature type="region of interest" description="Disordered" evidence="2">
    <location>
        <begin position="254"/>
        <end position="322"/>
    </location>
</feature>
<reference evidence="3 4" key="1">
    <citation type="journal article" date="2024" name="Nat. Commun.">
        <title>Phylogenomics reveals the evolutionary origins of lichenization in chlorophyte algae.</title>
        <authorList>
            <person name="Puginier C."/>
            <person name="Libourel C."/>
            <person name="Otte J."/>
            <person name="Skaloud P."/>
            <person name="Haon M."/>
            <person name="Grisel S."/>
            <person name="Petersen M."/>
            <person name="Berrin J.G."/>
            <person name="Delaux P.M."/>
            <person name="Dal Grande F."/>
            <person name="Keller J."/>
        </authorList>
    </citation>
    <scope>NUCLEOTIDE SEQUENCE [LARGE SCALE GENOMIC DNA]</scope>
    <source>
        <strain evidence="3 4">SAG 2523</strain>
    </source>
</reference>
<dbReference type="Proteomes" id="UP001485043">
    <property type="component" value="Unassembled WGS sequence"/>
</dbReference>
<dbReference type="AlphaFoldDB" id="A0AAW1SQS0"/>
<name>A0AAW1SQS0_9CHLO</name>
<gene>
    <name evidence="3" type="ORF">WJX84_010480</name>
</gene>
<protein>
    <submittedName>
        <fullName evidence="3">Uncharacterized protein</fullName>
    </submittedName>
</protein>
<feature type="compositionally biased region" description="Polar residues" evidence="2">
    <location>
        <begin position="310"/>
        <end position="322"/>
    </location>
</feature>
<evidence type="ECO:0000313" key="4">
    <source>
        <dbReference type="Proteomes" id="UP001485043"/>
    </source>
</evidence>
<keyword evidence="4" id="KW-1185">Reference proteome</keyword>
<feature type="compositionally biased region" description="Polar residues" evidence="2">
    <location>
        <begin position="487"/>
        <end position="515"/>
    </location>
</feature>
<feature type="region of interest" description="Disordered" evidence="2">
    <location>
        <begin position="357"/>
        <end position="515"/>
    </location>
</feature>
<feature type="compositionally biased region" description="Low complexity" evidence="2">
    <location>
        <begin position="429"/>
        <end position="446"/>
    </location>
</feature>
<organism evidence="3 4">
    <name type="scientific">Apatococcus fuscideae</name>
    <dbReference type="NCBI Taxonomy" id="2026836"/>
    <lineage>
        <taxon>Eukaryota</taxon>
        <taxon>Viridiplantae</taxon>
        <taxon>Chlorophyta</taxon>
        <taxon>core chlorophytes</taxon>
        <taxon>Trebouxiophyceae</taxon>
        <taxon>Chlorellales</taxon>
        <taxon>Chlorellaceae</taxon>
        <taxon>Apatococcus</taxon>
    </lineage>
</organism>
<evidence type="ECO:0000256" key="2">
    <source>
        <dbReference type="SAM" id="MobiDB-lite"/>
    </source>
</evidence>
<feature type="compositionally biased region" description="Low complexity" evidence="2">
    <location>
        <begin position="164"/>
        <end position="179"/>
    </location>
</feature>
<dbReference type="EMBL" id="JALJOV010001190">
    <property type="protein sequence ID" value="KAK9852556.1"/>
    <property type="molecule type" value="Genomic_DNA"/>
</dbReference>
<evidence type="ECO:0000313" key="3">
    <source>
        <dbReference type="EMBL" id="KAK9852556.1"/>
    </source>
</evidence>
<keyword evidence="1" id="KW-0175">Coiled coil</keyword>
<feature type="compositionally biased region" description="Basic and acidic residues" evidence="2">
    <location>
        <begin position="467"/>
        <end position="476"/>
    </location>
</feature>
<feature type="coiled-coil region" evidence="1">
    <location>
        <begin position="31"/>
        <end position="58"/>
    </location>
</feature>
<proteinExistence type="predicted"/>
<feature type="region of interest" description="Disordered" evidence="2">
    <location>
        <begin position="164"/>
        <end position="242"/>
    </location>
</feature>
<comment type="caution">
    <text evidence="3">The sequence shown here is derived from an EMBL/GenBank/DDBJ whole genome shotgun (WGS) entry which is preliminary data.</text>
</comment>
<accession>A0AAW1SQS0</accession>
<feature type="compositionally biased region" description="Low complexity" evidence="2">
    <location>
        <begin position="380"/>
        <end position="401"/>
    </location>
</feature>
<evidence type="ECO:0000256" key="1">
    <source>
        <dbReference type="SAM" id="Coils"/>
    </source>
</evidence>
<sequence>MDLCARPIHRFKSQSLSQHRSITAVHAISPRSVLRDRAASLEAQAAAKQKELNGANTLLREVSNLHTRLTDSGSGNEALADLASAAHLDTEVRTWALHELSSADERFAALVAEAQLMAEGDGPSVASSARSRKLQAAFSRLLADNGELRRHINRLIRGMLDRPQPSAAHAPAAQPSSAHAEPHIESSAVPASPPTQRPLHTAGPAEEFLPAASESATSDRQSLAHELTSPPPTVGVHSAKSSAFADQLPAHSAALASTPSAADDQQPAAGELGSQSPVAGDLPAALSGPAKQQLTGSGLDNGQRKHSLPEPQSNGLESSTHTVNPAEVHSAARDNIASHAAVPDTAIAAQAVSRAAGSSSPAAPDQLPSLLDVDQSPDAPGGTSSGLDDLDLLGRPGSGSPAQPSPRPGGFQRRGSFRGREPPHGSLVAQRAAQIQRHQQQQQQQQPPSSFFGSFSAVANIAQQAKDSFRTPREPSPEAVLVGKPASESQAPQHLSDVAGSQQQQPALSTSLLDA</sequence>